<evidence type="ECO:0000313" key="2">
    <source>
        <dbReference type="EMBL" id="GAI21543.1"/>
    </source>
</evidence>
<organism evidence="2">
    <name type="scientific">marine sediment metagenome</name>
    <dbReference type="NCBI Taxonomy" id="412755"/>
    <lineage>
        <taxon>unclassified sequences</taxon>
        <taxon>metagenomes</taxon>
        <taxon>ecological metagenomes</taxon>
    </lineage>
</organism>
<proteinExistence type="predicted"/>
<reference evidence="2" key="1">
    <citation type="journal article" date="2014" name="Front. Microbiol.">
        <title>High frequency of phylogenetically diverse reductive dehalogenase-homologous genes in deep subseafloor sedimentary metagenomes.</title>
        <authorList>
            <person name="Kawai M."/>
            <person name="Futagami T."/>
            <person name="Toyoda A."/>
            <person name="Takaki Y."/>
            <person name="Nishi S."/>
            <person name="Hori S."/>
            <person name="Arai W."/>
            <person name="Tsubouchi T."/>
            <person name="Morono Y."/>
            <person name="Uchiyama I."/>
            <person name="Ito T."/>
            <person name="Fujiyama A."/>
            <person name="Inagaki F."/>
            <person name="Takami H."/>
        </authorList>
    </citation>
    <scope>NUCLEOTIDE SEQUENCE</scope>
    <source>
        <strain evidence="2">Expedition CK06-06</strain>
    </source>
</reference>
<dbReference type="EMBL" id="BARV01017281">
    <property type="protein sequence ID" value="GAI21543.1"/>
    <property type="molecule type" value="Genomic_DNA"/>
</dbReference>
<dbReference type="InterPro" id="IPR004919">
    <property type="entry name" value="GmrSD_N"/>
</dbReference>
<protein>
    <recommendedName>
        <fullName evidence="1">GmrSD restriction endonucleases N-terminal domain-containing protein</fullName>
    </recommendedName>
</protein>
<evidence type="ECO:0000259" key="1">
    <source>
        <dbReference type="Pfam" id="PF03235"/>
    </source>
</evidence>
<comment type="caution">
    <text evidence="2">The sequence shown here is derived from an EMBL/GenBank/DDBJ whole genome shotgun (WGS) entry which is preliminary data.</text>
</comment>
<name>X1LR42_9ZZZZ</name>
<sequence length="93" mass="10980">MANTIESDKIHMKDVFKKWFRIPDYQRPYVWGIDQVSDLLDDISFAQQQNKDSEYFLGSIVLQRREIKTGNGEYIENDLLDGQQRLITLLLLT</sequence>
<dbReference type="PANTHER" id="PTHR35149">
    <property type="entry name" value="SLL5132 PROTEIN"/>
    <property type="match status" value="1"/>
</dbReference>
<feature type="non-terminal residue" evidence="2">
    <location>
        <position position="93"/>
    </location>
</feature>
<dbReference type="Pfam" id="PF03235">
    <property type="entry name" value="GmrSD_N"/>
    <property type="match status" value="1"/>
</dbReference>
<accession>X1LR42</accession>
<feature type="domain" description="GmrSD restriction endonucleases N-terminal" evidence="1">
    <location>
        <begin position="18"/>
        <end position="92"/>
    </location>
</feature>
<gene>
    <name evidence="2" type="ORF">S06H3_29494</name>
</gene>
<dbReference type="AlphaFoldDB" id="X1LR42"/>
<dbReference type="PANTHER" id="PTHR35149:SF2">
    <property type="entry name" value="DUF262 DOMAIN-CONTAINING PROTEIN"/>
    <property type="match status" value="1"/>
</dbReference>